<evidence type="ECO:0000313" key="2">
    <source>
        <dbReference type="EMBL" id="CAH4030068.1"/>
    </source>
</evidence>
<evidence type="ECO:0000256" key="1">
    <source>
        <dbReference type="SAM" id="MobiDB-lite"/>
    </source>
</evidence>
<protein>
    <submittedName>
        <fullName evidence="2">Uncharacterized protein</fullName>
    </submittedName>
</protein>
<dbReference type="AlphaFoldDB" id="A0A9P0TIX1"/>
<accession>A0A9P0TIX1</accession>
<evidence type="ECO:0000313" key="3">
    <source>
        <dbReference type="Proteomes" id="UP001152562"/>
    </source>
</evidence>
<dbReference type="EMBL" id="CALOZG010000010">
    <property type="protein sequence ID" value="CAH4030068.1"/>
    <property type="molecule type" value="Genomic_DNA"/>
</dbReference>
<reference evidence="2" key="1">
    <citation type="submission" date="2022-05" db="EMBL/GenBank/DDBJ databases">
        <authorList>
            <person name="Okamura Y."/>
        </authorList>
    </citation>
    <scope>NUCLEOTIDE SEQUENCE</scope>
</reference>
<gene>
    <name evidence="2" type="ORF">PIBRA_LOCUS6751</name>
</gene>
<comment type="caution">
    <text evidence="2">The sequence shown here is derived from an EMBL/GenBank/DDBJ whole genome shotgun (WGS) entry which is preliminary data.</text>
</comment>
<dbReference type="Proteomes" id="UP001152562">
    <property type="component" value="Unassembled WGS sequence"/>
</dbReference>
<feature type="region of interest" description="Disordered" evidence="1">
    <location>
        <begin position="28"/>
        <end position="55"/>
    </location>
</feature>
<proteinExistence type="predicted"/>
<keyword evidence="3" id="KW-1185">Reference proteome</keyword>
<organism evidence="2 3">
    <name type="scientific">Pieris brassicae</name>
    <name type="common">White butterfly</name>
    <name type="synonym">Large white butterfly</name>
    <dbReference type="NCBI Taxonomy" id="7116"/>
    <lineage>
        <taxon>Eukaryota</taxon>
        <taxon>Metazoa</taxon>
        <taxon>Ecdysozoa</taxon>
        <taxon>Arthropoda</taxon>
        <taxon>Hexapoda</taxon>
        <taxon>Insecta</taxon>
        <taxon>Pterygota</taxon>
        <taxon>Neoptera</taxon>
        <taxon>Endopterygota</taxon>
        <taxon>Lepidoptera</taxon>
        <taxon>Glossata</taxon>
        <taxon>Ditrysia</taxon>
        <taxon>Papilionoidea</taxon>
        <taxon>Pieridae</taxon>
        <taxon>Pierinae</taxon>
        <taxon>Pieris</taxon>
    </lineage>
</organism>
<name>A0A9P0TIX1_PIEBR</name>
<sequence length="134" mass="14956">MRPTGLSMTAMSERARRILSLVPEKNADSNTRDVACSGDEAGMIRSAESSPAPSINSSLERLNLLQTSDDEIGTHADDIYTFLVSDFLIHLKVIMTLYPQLHLCLQINLLHPRNATQSSCHRCTKNKKTMKQKN</sequence>